<protein>
    <submittedName>
        <fullName evidence="2">DUF4136 domain-containing protein</fullName>
    </submittedName>
</protein>
<dbReference type="Proteomes" id="UP001164705">
    <property type="component" value="Chromosome"/>
</dbReference>
<feature type="domain" description="DUF4136" evidence="1">
    <location>
        <begin position="5"/>
        <end position="75"/>
    </location>
</feature>
<evidence type="ECO:0000313" key="3">
    <source>
        <dbReference type="Proteomes" id="UP001164705"/>
    </source>
</evidence>
<keyword evidence="3" id="KW-1185">Reference proteome</keyword>
<sequence length="77" mass="8192">MGGGNRGVGGGISVGIPMGQANVSREIVVEFVDDSKAGVFWLAKSESRFNSNATPESRQAKIEAIVEKILKSYPPKK</sequence>
<name>A0A9E8MZ83_9FLAO</name>
<dbReference type="Pfam" id="PF13590">
    <property type="entry name" value="DUF4136"/>
    <property type="match status" value="1"/>
</dbReference>
<organism evidence="2 3">
    <name type="scientific">Lacinutrix neustonica</name>
    <dbReference type="NCBI Taxonomy" id="2980107"/>
    <lineage>
        <taxon>Bacteria</taxon>
        <taxon>Pseudomonadati</taxon>
        <taxon>Bacteroidota</taxon>
        <taxon>Flavobacteriia</taxon>
        <taxon>Flavobacteriales</taxon>
        <taxon>Flavobacteriaceae</taxon>
        <taxon>Lacinutrix</taxon>
    </lineage>
</organism>
<evidence type="ECO:0000313" key="2">
    <source>
        <dbReference type="EMBL" id="WAC03609.1"/>
    </source>
</evidence>
<reference evidence="2" key="1">
    <citation type="submission" date="2022-11" db="EMBL/GenBank/DDBJ databases">
        <title>Lacinutrix neustonica HL-RS19T sp. nov., isolated from the surface microlayer sample of brackish Lake Shihwa.</title>
        <authorList>
            <person name="Choi J.Y."/>
            <person name="Hwang C.Y."/>
        </authorList>
    </citation>
    <scope>NUCLEOTIDE SEQUENCE</scope>
    <source>
        <strain evidence="2">HL-RS19</strain>
    </source>
</reference>
<evidence type="ECO:0000259" key="1">
    <source>
        <dbReference type="Pfam" id="PF13590"/>
    </source>
</evidence>
<gene>
    <name evidence="2" type="ORF">N7U66_09155</name>
</gene>
<accession>A0A9E8MZ83</accession>
<dbReference type="EMBL" id="CP113088">
    <property type="protein sequence ID" value="WAC03609.1"/>
    <property type="molecule type" value="Genomic_DNA"/>
</dbReference>
<dbReference type="InterPro" id="IPR025411">
    <property type="entry name" value="DUF4136"/>
</dbReference>
<dbReference type="KEGG" id="lnu:N7U66_09155"/>
<proteinExistence type="predicted"/>
<dbReference type="AlphaFoldDB" id="A0A9E8MZ83"/>